<evidence type="ECO:0000256" key="1">
    <source>
        <dbReference type="SAM" id="MobiDB-lite"/>
    </source>
</evidence>
<dbReference type="STRING" id="1198029.A0A1U7LL83"/>
<reference evidence="2 3" key="1">
    <citation type="submission" date="2016-04" db="EMBL/GenBank/DDBJ databases">
        <title>Evolutionary innovation and constraint leading to complex multicellularity in the Ascomycota.</title>
        <authorList>
            <person name="Cisse O."/>
            <person name="Nguyen A."/>
            <person name="Hewitt D.A."/>
            <person name="Jedd G."/>
            <person name="Stajich J.E."/>
        </authorList>
    </citation>
    <scope>NUCLEOTIDE SEQUENCE [LARGE SCALE GENOMIC DNA]</scope>
    <source>
        <strain evidence="2 3">DAH-3</strain>
    </source>
</reference>
<sequence>SLCLPLSPSVFLPLSLPLSPSPSLSLCLSPCLSLPLASPRVPSRPCRFSLTPQKDDRPGSQRLIRDCLSLCNDLLRRLSKSKDTVFRGRIAIYLSSVFPLCDPSGLNVRSDYNTETLTTFDHIQSADIDIDVDVDADSASPAADLLLTMTMDTFYTKFWSLQLAFRDPFSVNTPAKRAQLKSNLAITLAKFKQIEEVQQKLRGAKAAEDRKRGEKKHVQKNSIDSFFNPNFLTSRKLLELELSNVSFRRYILVQMLIFLDDITNERPKGRNLQSELFFELQDEKTWATAIRKSALYTLQATYPDGKSFSRTIETIFSRESNWIKWKSQWKTNATFEKTPIEQEFLHSIVNKYLGAVKPAKIHKQVMGTWALSRLYKNSESALIPPTPKADDFERQIANIDAEIIQTQSQQPGESDDIRPRLTELEKDRECKNWLALRAATRDRLNKFQKVKTCGDAMKLFPTDSNTFDQQNVRAVSLGKDVDENEGVVRKRRASEDEESMVLYKRPKT</sequence>
<comment type="caution">
    <text evidence="2">The sequence shown here is derived from an EMBL/GenBank/DDBJ whole genome shotgun (WGS) entry which is preliminary data.</text>
</comment>
<dbReference type="Proteomes" id="UP000186594">
    <property type="component" value="Unassembled WGS sequence"/>
</dbReference>
<dbReference type="OrthoDB" id="10257415at2759"/>
<dbReference type="OMA" id="IHANIQL"/>
<evidence type="ECO:0000313" key="3">
    <source>
        <dbReference type="Proteomes" id="UP000186594"/>
    </source>
</evidence>
<dbReference type="GO" id="GO:0006406">
    <property type="term" value="P:mRNA export from nucleus"/>
    <property type="evidence" value="ECO:0007669"/>
    <property type="project" value="TreeGrafter"/>
</dbReference>
<protein>
    <submittedName>
        <fullName evidence="2">THO complex subunit 1</fullName>
    </submittedName>
</protein>
<evidence type="ECO:0000313" key="2">
    <source>
        <dbReference type="EMBL" id="OLL23414.1"/>
    </source>
</evidence>
<dbReference type="Pfam" id="PF11957">
    <property type="entry name" value="efThoc1"/>
    <property type="match status" value="1"/>
</dbReference>
<feature type="non-terminal residue" evidence="2">
    <location>
        <position position="1"/>
    </location>
</feature>
<dbReference type="PANTHER" id="PTHR13265:SF0">
    <property type="entry name" value="HPR1"/>
    <property type="match status" value="1"/>
</dbReference>
<gene>
    <name evidence="2" type="ORF">NEOLI_005008</name>
</gene>
<keyword evidence="3" id="KW-1185">Reference proteome</keyword>
<dbReference type="GO" id="GO:0000445">
    <property type="term" value="C:THO complex part of transcription export complex"/>
    <property type="evidence" value="ECO:0007669"/>
    <property type="project" value="TreeGrafter"/>
</dbReference>
<dbReference type="InterPro" id="IPR021861">
    <property type="entry name" value="THO_THOC1"/>
</dbReference>
<proteinExistence type="predicted"/>
<dbReference type="AlphaFoldDB" id="A0A1U7LL83"/>
<accession>A0A1U7LL83</accession>
<feature type="region of interest" description="Disordered" evidence="1">
    <location>
        <begin position="488"/>
        <end position="508"/>
    </location>
</feature>
<organism evidence="2 3">
    <name type="scientific">Neolecta irregularis (strain DAH-3)</name>
    <dbReference type="NCBI Taxonomy" id="1198029"/>
    <lineage>
        <taxon>Eukaryota</taxon>
        <taxon>Fungi</taxon>
        <taxon>Dikarya</taxon>
        <taxon>Ascomycota</taxon>
        <taxon>Taphrinomycotina</taxon>
        <taxon>Neolectales</taxon>
        <taxon>Neolectaceae</taxon>
        <taxon>Neolecta</taxon>
    </lineage>
</organism>
<dbReference type="EMBL" id="LXFE01001649">
    <property type="protein sequence ID" value="OLL23414.1"/>
    <property type="molecule type" value="Genomic_DNA"/>
</dbReference>
<name>A0A1U7LL83_NEOID</name>
<dbReference type="PANTHER" id="PTHR13265">
    <property type="entry name" value="THO COMPLEX SUBUNIT 1"/>
    <property type="match status" value="1"/>
</dbReference>